<dbReference type="Proteomes" id="UP000183918">
    <property type="component" value="Unassembled WGS sequence"/>
</dbReference>
<dbReference type="STRING" id="1122142.SAMN02910414_02048"/>
<dbReference type="GO" id="GO:0016740">
    <property type="term" value="F:transferase activity"/>
    <property type="evidence" value="ECO:0007669"/>
    <property type="project" value="UniProtKB-KW"/>
</dbReference>
<evidence type="ECO:0000313" key="3">
    <source>
        <dbReference type="Proteomes" id="UP000183918"/>
    </source>
</evidence>
<feature type="domain" description="Spore protein YkvP/CgeB glycosyl transferase-like" evidence="1">
    <location>
        <begin position="272"/>
        <end position="419"/>
    </location>
</feature>
<reference evidence="2 3" key="1">
    <citation type="submission" date="2016-10" db="EMBL/GenBank/DDBJ databases">
        <authorList>
            <person name="de Groot N.N."/>
        </authorList>
    </citation>
    <scope>NUCLEOTIDE SEQUENCE [LARGE SCALE GENOMIC DNA]</scope>
    <source>
        <strain evidence="2 3">DSM 14045</strain>
    </source>
</reference>
<dbReference type="OrthoDB" id="5756516at2"/>
<evidence type="ECO:0000313" key="2">
    <source>
        <dbReference type="EMBL" id="SDY64924.1"/>
    </source>
</evidence>
<sequence length="422" mass="49829">MKKIKKAVLLKGDKSNWGYASEEIALELEKRKIDTYFIDYSNIIETMSGLDEFIDDDDVMLITFNYRGLNNEIFFQDEDGIPIWSKYRFKYINIITDHPSFFHDRLKKENKKMVIYCIDYDYLEYVKQYYPKNKAYFLPLAGNIRIDHNMGFLGEDIKVEDVSYGVKYRDYEKILDYGSYLLPIKDREMDVTFIGNYIPVQNLLSKMDFGEDFKFNQVKQILVLLSKNKKASFEEILRQFLDDEKIEYSEEEFPEKVEELSTINLCLRTIYREKLIRTITNADIKIHVFGDDWDSFKCDKPWNIIRSAERIETGEAVKVIQNSKISLNSMPLLKNGVHERVLTAMLQKAVALTDTNEYIEENFNKGKELVTYDLTKISKIPKKITELLDNDTLMQSIADRGYIRASSDYMWKDRVDELLKHI</sequence>
<name>A0A1H3LLS6_9FIRM</name>
<dbReference type="Pfam" id="PF13524">
    <property type="entry name" value="Glyco_trans_1_2"/>
    <property type="match status" value="1"/>
</dbReference>
<proteinExistence type="predicted"/>
<keyword evidence="2" id="KW-0808">Transferase</keyword>
<evidence type="ECO:0000259" key="1">
    <source>
        <dbReference type="Pfam" id="PF13524"/>
    </source>
</evidence>
<keyword evidence="3" id="KW-1185">Reference proteome</keyword>
<organism evidence="2 3">
    <name type="scientific">Lachnobacterium bovis DSM 14045</name>
    <dbReference type="NCBI Taxonomy" id="1122142"/>
    <lineage>
        <taxon>Bacteria</taxon>
        <taxon>Bacillati</taxon>
        <taxon>Bacillota</taxon>
        <taxon>Clostridia</taxon>
        <taxon>Lachnospirales</taxon>
        <taxon>Lachnospiraceae</taxon>
        <taxon>Lachnobacterium</taxon>
    </lineage>
</organism>
<dbReference type="AlphaFoldDB" id="A0A1H3LLS6"/>
<dbReference type="InterPro" id="IPR055259">
    <property type="entry name" value="YkvP/CgeB_Glyco_trans-like"/>
</dbReference>
<gene>
    <name evidence="2" type="ORF">SAMN02910414_02048</name>
</gene>
<protein>
    <submittedName>
        <fullName evidence="2">Glycosyl transferases group 1</fullName>
    </submittedName>
</protein>
<dbReference type="RefSeq" id="WP_074718653.1">
    <property type="nucleotide sequence ID" value="NZ_FNPG01000026.1"/>
</dbReference>
<dbReference type="EMBL" id="FNPG01000026">
    <property type="protein sequence ID" value="SDY64924.1"/>
    <property type="molecule type" value="Genomic_DNA"/>
</dbReference>
<accession>A0A1H3LLS6</accession>